<feature type="region of interest" description="Disordered" evidence="7">
    <location>
        <begin position="295"/>
        <end position="314"/>
    </location>
</feature>
<keyword evidence="4 9" id="KW-0223">Dioxygenase</keyword>
<dbReference type="AlphaFoldDB" id="A0A2P2ED33"/>
<dbReference type="FunFam" id="3.60.130.10:FF:000002">
    <property type="entry name" value="Alpha-ketoglutarate-dependent taurine dioxygenase"/>
    <property type="match status" value="1"/>
</dbReference>
<keyword evidence="10" id="KW-1185">Reference proteome</keyword>
<dbReference type="OrthoDB" id="7209371at2"/>
<dbReference type="InterPro" id="IPR003819">
    <property type="entry name" value="TauD/TfdA-like"/>
</dbReference>
<dbReference type="SUPFAM" id="SSF51197">
    <property type="entry name" value="Clavaminate synthase-like"/>
    <property type="match status" value="1"/>
</dbReference>
<dbReference type="GO" id="GO:0046872">
    <property type="term" value="F:metal ion binding"/>
    <property type="evidence" value="ECO:0007669"/>
    <property type="project" value="UniProtKB-KW"/>
</dbReference>
<evidence type="ECO:0000256" key="3">
    <source>
        <dbReference type="ARBA" id="ARBA00022723"/>
    </source>
</evidence>
<dbReference type="Proteomes" id="UP000245086">
    <property type="component" value="Unassembled WGS sequence"/>
</dbReference>
<organism evidence="9 10">
    <name type="scientific">Candidatus Phycosocius bacilliformis</name>
    <dbReference type="NCBI Taxonomy" id="1445552"/>
    <lineage>
        <taxon>Bacteria</taxon>
        <taxon>Pseudomonadati</taxon>
        <taxon>Pseudomonadota</taxon>
        <taxon>Alphaproteobacteria</taxon>
        <taxon>Caulobacterales</taxon>
        <taxon>Caulobacterales incertae sedis</taxon>
        <taxon>Candidatus Phycosocius</taxon>
    </lineage>
</organism>
<dbReference type="EMBL" id="BFBR01000009">
    <property type="protein sequence ID" value="GBF58978.1"/>
    <property type="molecule type" value="Genomic_DNA"/>
</dbReference>
<protein>
    <submittedName>
        <fullName evidence="9">Alpha-ketoglutarate-dependent sulfate ester dioxygenase</fullName>
    </submittedName>
</protein>
<gene>
    <name evidence="9" type="primary">atsK</name>
    <name evidence="9" type="ORF">PbB2_02669</name>
</gene>
<evidence type="ECO:0000256" key="5">
    <source>
        <dbReference type="ARBA" id="ARBA00023002"/>
    </source>
</evidence>
<keyword evidence="6" id="KW-0408">Iron</keyword>
<evidence type="ECO:0000256" key="6">
    <source>
        <dbReference type="ARBA" id="ARBA00023004"/>
    </source>
</evidence>
<keyword evidence="3" id="KW-0479">Metal-binding</keyword>
<dbReference type="GO" id="GO:0005737">
    <property type="term" value="C:cytoplasm"/>
    <property type="evidence" value="ECO:0007669"/>
    <property type="project" value="TreeGrafter"/>
</dbReference>
<dbReference type="Gene3D" id="3.60.130.10">
    <property type="entry name" value="Clavaminate synthase-like"/>
    <property type="match status" value="1"/>
</dbReference>
<sequence>MSQISTYANAPDRDTPLNIKPVAGKIGAEIVGVTLSKNLDPDVIAGIKAALLRHKVIFFRGQSHLDNQTHEALAEIFGDPVAHPTVPVAEGSRYLLDLDSKEGYAASSWHTDVTFTAAYPKISLLRALTVPDAGGDTLWANAVTAYEALPEPLKLLADNLWAVHSNNYDYAEVLNAKDKERVAAHRSVFASTIYETEHPVVRVHPETGERALLLGHFVKQFVGLNQADSQRLFTTLQDHATKPEHTVRWRWQPGDLAIWDNRATQHRAIADFGLQRRTLRRATVAGDVPVGIDGRQSRTVRQERAAAPVPVAAE</sequence>
<proteinExistence type="inferred from homology"/>
<dbReference type="GO" id="GO:0016706">
    <property type="term" value="F:2-oxoglutarate-dependent dioxygenase activity"/>
    <property type="evidence" value="ECO:0007669"/>
    <property type="project" value="TreeGrafter"/>
</dbReference>
<evidence type="ECO:0000256" key="7">
    <source>
        <dbReference type="SAM" id="MobiDB-lite"/>
    </source>
</evidence>
<evidence type="ECO:0000313" key="10">
    <source>
        <dbReference type="Proteomes" id="UP000245086"/>
    </source>
</evidence>
<comment type="similarity">
    <text evidence="2">Belongs to the TfdA dioxygenase family.</text>
</comment>
<comment type="caution">
    <text evidence="9">The sequence shown here is derived from an EMBL/GenBank/DDBJ whole genome shotgun (WGS) entry which is preliminary data.</text>
</comment>
<dbReference type="RefSeq" id="WP_108985838.1">
    <property type="nucleotide sequence ID" value="NZ_BFBR01000009.1"/>
</dbReference>
<keyword evidence="5" id="KW-0560">Oxidoreductase</keyword>
<evidence type="ECO:0000256" key="4">
    <source>
        <dbReference type="ARBA" id="ARBA00022964"/>
    </source>
</evidence>
<evidence type="ECO:0000313" key="9">
    <source>
        <dbReference type="EMBL" id="GBF58978.1"/>
    </source>
</evidence>
<evidence type="ECO:0000259" key="8">
    <source>
        <dbReference type="Pfam" id="PF02668"/>
    </source>
</evidence>
<dbReference type="PANTHER" id="PTHR30468">
    <property type="entry name" value="ALPHA-KETOGLUTARATE-DEPENDENT SULFONATE DIOXYGENASE"/>
    <property type="match status" value="1"/>
</dbReference>
<dbReference type="InterPro" id="IPR051323">
    <property type="entry name" value="AtsK-like"/>
</dbReference>
<dbReference type="InterPro" id="IPR042098">
    <property type="entry name" value="TauD-like_sf"/>
</dbReference>
<name>A0A2P2ED33_9PROT</name>
<accession>A0A2P2ED33</accession>
<dbReference type="Pfam" id="PF02668">
    <property type="entry name" value="TauD"/>
    <property type="match status" value="1"/>
</dbReference>
<evidence type="ECO:0000256" key="1">
    <source>
        <dbReference type="ARBA" id="ARBA00001954"/>
    </source>
</evidence>
<comment type="cofactor">
    <cofactor evidence="1">
        <name>Fe(2+)</name>
        <dbReference type="ChEBI" id="CHEBI:29033"/>
    </cofactor>
</comment>
<dbReference type="PANTHER" id="PTHR30468:SF5">
    <property type="entry name" value="ALPHA-KETOGLUTARATE-DEPENDENT SULFATE ESTER DIOXYGENASE"/>
    <property type="match status" value="1"/>
</dbReference>
<evidence type="ECO:0000256" key="2">
    <source>
        <dbReference type="ARBA" id="ARBA00005896"/>
    </source>
</evidence>
<feature type="compositionally biased region" description="Low complexity" evidence="7">
    <location>
        <begin position="305"/>
        <end position="314"/>
    </location>
</feature>
<reference evidence="9 10" key="1">
    <citation type="journal article" date="2018" name="Genome Announc.">
        <title>Draft Genome Sequence of "Candidatus Phycosocius bacilliformis," an Alphaproteobacterial Ectosymbiont of the Hydrocarbon-Producing Green Alga Botryococcus braunii.</title>
        <authorList>
            <person name="Tanabe Y."/>
            <person name="Yamaguchi H."/>
            <person name="Watanabe M.M."/>
        </authorList>
    </citation>
    <scope>NUCLEOTIDE SEQUENCE [LARGE SCALE GENOMIC DNA]</scope>
    <source>
        <strain evidence="9 10">BOTRYCO-2</strain>
    </source>
</reference>
<feature type="domain" description="TauD/TfdA-like" evidence="8">
    <location>
        <begin position="19"/>
        <end position="283"/>
    </location>
</feature>